<dbReference type="AlphaFoldDB" id="X7EJ69"/>
<comment type="caution">
    <text evidence="3">The sequence shown here is derived from an EMBL/GenBank/DDBJ whole genome shotgun (WGS) entry which is preliminary data.</text>
</comment>
<organism evidence="3 4">
    <name type="scientific">Roseivivax halodurans JCM 10272</name>
    <dbReference type="NCBI Taxonomy" id="1449350"/>
    <lineage>
        <taxon>Bacteria</taxon>
        <taxon>Pseudomonadati</taxon>
        <taxon>Pseudomonadota</taxon>
        <taxon>Alphaproteobacteria</taxon>
        <taxon>Rhodobacterales</taxon>
        <taxon>Roseobacteraceae</taxon>
        <taxon>Roseivivax</taxon>
    </lineage>
</organism>
<dbReference type="STRING" id="1449350.OCH239_11890"/>
<feature type="region of interest" description="Disordered" evidence="1">
    <location>
        <begin position="311"/>
        <end position="331"/>
    </location>
</feature>
<dbReference type="InterPro" id="IPR036061">
    <property type="entry name" value="CheW-like_dom_sf"/>
</dbReference>
<dbReference type="GO" id="GO:0007165">
    <property type="term" value="P:signal transduction"/>
    <property type="evidence" value="ECO:0007669"/>
    <property type="project" value="InterPro"/>
</dbReference>
<evidence type="ECO:0000256" key="1">
    <source>
        <dbReference type="SAM" id="MobiDB-lite"/>
    </source>
</evidence>
<feature type="domain" description="CheW-like" evidence="2">
    <location>
        <begin position="7"/>
        <end position="144"/>
    </location>
</feature>
<dbReference type="Gene3D" id="2.40.50.180">
    <property type="entry name" value="CheA-289, Domain 4"/>
    <property type="match status" value="3"/>
</dbReference>
<dbReference type="SUPFAM" id="SSF50341">
    <property type="entry name" value="CheW-like"/>
    <property type="match status" value="3"/>
</dbReference>
<dbReference type="Gene3D" id="2.30.30.40">
    <property type="entry name" value="SH3 Domains"/>
    <property type="match status" value="2"/>
</dbReference>
<dbReference type="eggNOG" id="COG0835">
    <property type="taxonomic scope" value="Bacteria"/>
</dbReference>
<evidence type="ECO:0000313" key="4">
    <source>
        <dbReference type="Proteomes" id="UP000022447"/>
    </source>
</evidence>
<accession>X7EJ69</accession>
<dbReference type="SMART" id="SM00260">
    <property type="entry name" value="CheW"/>
    <property type="match status" value="3"/>
</dbReference>
<dbReference type="PANTHER" id="PTHR22617">
    <property type="entry name" value="CHEMOTAXIS SENSOR HISTIDINE KINASE-RELATED"/>
    <property type="match status" value="1"/>
</dbReference>
<feature type="domain" description="CheW-like" evidence="2">
    <location>
        <begin position="338"/>
        <end position="473"/>
    </location>
</feature>
<dbReference type="Pfam" id="PF01584">
    <property type="entry name" value="CheW"/>
    <property type="match status" value="3"/>
</dbReference>
<protein>
    <recommendedName>
        <fullName evidence="2">CheW-like domain-containing protein</fullName>
    </recommendedName>
</protein>
<evidence type="ECO:0000259" key="2">
    <source>
        <dbReference type="PROSITE" id="PS50851"/>
    </source>
</evidence>
<reference evidence="3 4" key="1">
    <citation type="submission" date="2014-01" db="EMBL/GenBank/DDBJ databases">
        <title>Roseivivax halodurans JCM 10272 Genome Sequencing.</title>
        <authorList>
            <person name="Lai Q."/>
            <person name="Li G."/>
            <person name="Shao Z."/>
        </authorList>
    </citation>
    <scope>NUCLEOTIDE SEQUENCE [LARGE SCALE GENOMIC DNA]</scope>
    <source>
        <strain evidence="3 4">JCM 10272</strain>
    </source>
</reference>
<keyword evidence="4" id="KW-1185">Reference proteome</keyword>
<feature type="domain" description="CheW-like" evidence="2">
    <location>
        <begin position="162"/>
        <end position="303"/>
    </location>
</feature>
<sequence>MPPSEGEVSFGLLDIGSSRVGVDLRFLTEVCMIDRLAPLMTAAPEVLGVIDLRGTIVPILDPNRLCGLDPSPKPPTIAALLESDGRTIGLGIDRVVGLTEPAAGGVQRLFRDQGDGAFVTGGFFRDGRLVSCIDPAPLFGRVDLPAAASSLRTKRQGIATDTQAYLTFRAGGATFGLEALKISGTVPRQRIPRDSLTTDICLGSIRQHGRRIPVMQASAILGLGRGAAPEAPEVVVVRFPDERLLGLAVDVICRIALIRSADLQSPGPAFEGSGAPLRSVLVEEGGAQTFVLDHDALAASRDLAAMAALSDPTANADAGPGGRGTGDDKGKRADIIRDDARYMVFTARSRLATPIRQLVQILEPPRDVTPLSGPAGLMGLFADGGRLVPLVCLARRLGFSAAGEADQRRVLLVGPPDRRVGFVVDRVDGIEASEWRADDKTGLMVEEGLVKLRNEPNVLPRIDLEHLAHATTVGSSV</sequence>
<dbReference type="EMBL" id="JALZ01000003">
    <property type="protein sequence ID" value="ETX15947.1"/>
    <property type="molecule type" value="Genomic_DNA"/>
</dbReference>
<dbReference type="InterPro" id="IPR002545">
    <property type="entry name" value="CheW-lke_dom"/>
</dbReference>
<gene>
    <name evidence="3" type="ORF">OCH239_11890</name>
</gene>
<dbReference type="GO" id="GO:0005829">
    <property type="term" value="C:cytosol"/>
    <property type="evidence" value="ECO:0007669"/>
    <property type="project" value="TreeGrafter"/>
</dbReference>
<name>X7EJ69_9RHOB</name>
<evidence type="ECO:0000313" key="3">
    <source>
        <dbReference type="EMBL" id="ETX15947.1"/>
    </source>
</evidence>
<dbReference type="GO" id="GO:0006935">
    <property type="term" value="P:chemotaxis"/>
    <property type="evidence" value="ECO:0007669"/>
    <property type="project" value="InterPro"/>
</dbReference>
<dbReference type="Proteomes" id="UP000022447">
    <property type="component" value="Unassembled WGS sequence"/>
</dbReference>
<dbReference type="InterPro" id="IPR039315">
    <property type="entry name" value="CheW"/>
</dbReference>
<proteinExistence type="predicted"/>
<dbReference type="PANTHER" id="PTHR22617:SF23">
    <property type="entry name" value="CHEMOTAXIS PROTEIN CHEW"/>
    <property type="match status" value="1"/>
</dbReference>
<dbReference type="PROSITE" id="PS50851">
    <property type="entry name" value="CHEW"/>
    <property type="match status" value="3"/>
</dbReference>